<keyword evidence="3 4" id="KW-0418">Kinase</keyword>
<keyword evidence="2" id="KW-0547">Nucleotide-binding</keyword>
<dbReference type="OrthoDB" id="442176at2759"/>
<evidence type="ECO:0000256" key="4">
    <source>
        <dbReference type="RuleBase" id="RU003330"/>
    </source>
</evidence>
<dbReference type="Gene3D" id="3.40.50.300">
    <property type="entry name" value="P-loop containing nucleotide triphosphate hydrolases"/>
    <property type="match status" value="1"/>
</dbReference>
<keyword evidence="6" id="KW-1185">Reference proteome</keyword>
<reference evidence="5 6" key="1">
    <citation type="submission" date="2020-05" db="EMBL/GenBank/DDBJ databases">
        <title>Identification and distribution of gene clusters putatively required for synthesis of sphingolipid metabolism inhibitors in phylogenetically diverse species of the filamentous fungus Fusarium.</title>
        <authorList>
            <person name="Kim H.-S."/>
            <person name="Busman M."/>
            <person name="Brown D.W."/>
            <person name="Divon H."/>
            <person name="Uhlig S."/>
            <person name="Proctor R.H."/>
        </authorList>
    </citation>
    <scope>NUCLEOTIDE SEQUENCE [LARGE SCALE GENOMIC DNA]</scope>
    <source>
        <strain evidence="5 6">NRRL 36939</strain>
    </source>
</reference>
<protein>
    <submittedName>
        <fullName evidence="5">Adenylate kinase</fullName>
    </submittedName>
</protein>
<dbReference type="GO" id="GO:0005524">
    <property type="term" value="F:ATP binding"/>
    <property type="evidence" value="ECO:0007669"/>
    <property type="project" value="InterPro"/>
</dbReference>
<keyword evidence="1 4" id="KW-0808">Transferase</keyword>
<dbReference type="EMBL" id="JAAOAS010000064">
    <property type="protein sequence ID" value="KAF5598334.1"/>
    <property type="molecule type" value="Genomic_DNA"/>
</dbReference>
<dbReference type="InterPro" id="IPR033690">
    <property type="entry name" value="Adenylat_kinase_CS"/>
</dbReference>
<evidence type="ECO:0000256" key="3">
    <source>
        <dbReference type="ARBA" id="ARBA00022777"/>
    </source>
</evidence>
<dbReference type="Pfam" id="PF00406">
    <property type="entry name" value="ADK"/>
    <property type="match status" value="1"/>
</dbReference>
<evidence type="ECO:0000313" key="6">
    <source>
        <dbReference type="Proteomes" id="UP000546213"/>
    </source>
</evidence>
<dbReference type="PROSITE" id="PS00113">
    <property type="entry name" value="ADENYLATE_KINASE"/>
    <property type="match status" value="1"/>
</dbReference>
<dbReference type="InterPro" id="IPR000850">
    <property type="entry name" value="Adenylat/UMP-CMP_kin"/>
</dbReference>
<comment type="caution">
    <text evidence="5">The sequence shown here is derived from an EMBL/GenBank/DDBJ whole genome shotgun (WGS) entry which is preliminary data.</text>
</comment>
<dbReference type="AlphaFoldDB" id="A0A8H5PKU3"/>
<sequence>MHYSIQSKLNNQGFLTSKDLNPFIYREILDTINRNNPKVKGLLVDGYPRCIEQLDSFGTWPFQDTVPLATGDDGRISLDTKPDLVLSFQITKGNARARYLGRARDTNDSADKFERRFKEYELETVPVEEEYRKRGILVSIDVNRTKEENIEALTGSLQQCGIWKKATST</sequence>
<proteinExistence type="inferred from homology"/>
<evidence type="ECO:0000313" key="5">
    <source>
        <dbReference type="EMBL" id="KAF5598334.1"/>
    </source>
</evidence>
<dbReference type="InterPro" id="IPR027417">
    <property type="entry name" value="P-loop_NTPase"/>
</dbReference>
<dbReference type="PANTHER" id="PTHR23359">
    <property type="entry name" value="NUCLEOTIDE KINASE"/>
    <property type="match status" value="1"/>
</dbReference>
<dbReference type="Proteomes" id="UP000546213">
    <property type="component" value="Unassembled WGS sequence"/>
</dbReference>
<accession>A0A8H5PKU3</accession>
<name>A0A8H5PKU3_9HYPO</name>
<dbReference type="SUPFAM" id="SSF52540">
    <property type="entry name" value="P-loop containing nucleoside triphosphate hydrolases"/>
    <property type="match status" value="1"/>
</dbReference>
<gene>
    <name evidence="5" type="ORF">FPCIR_3157</name>
</gene>
<evidence type="ECO:0000256" key="1">
    <source>
        <dbReference type="ARBA" id="ARBA00022679"/>
    </source>
</evidence>
<dbReference type="GO" id="GO:0006139">
    <property type="term" value="P:nucleobase-containing compound metabolic process"/>
    <property type="evidence" value="ECO:0007669"/>
    <property type="project" value="InterPro"/>
</dbReference>
<dbReference type="PRINTS" id="PR00094">
    <property type="entry name" value="ADENYLTKNASE"/>
</dbReference>
<dbReference type="GO" id="GO:0019205">
    <property type="term" value="F:nucleobase-containing compound kinase activity"/>
    <property type="evidence" value="ECO:0007669"/>
    <property type="project" value="InterPro"/>
</dbReference>
<organism evidence="5 6">
    <name type="scientific">Fusarium pseudocircinatum</name>
    <dbReference type="NCBI Taxonomy" id="56676"/>
    <lineage>
        <taxon>Eukaryota</taxon>
        <taxon>Fungi</taxon>
        <taxon>Dikarya</taxon>
        <taxon>Ascomycota</taxon>
        <taxon>Pezizomycotina</taxon>
        <taxon>Sordariomycetes</taxon>
        <taxon>Hypocreomycetidae</taxon>
        <taxon>Hypocreales</taxon>
        <taxon>Nectriaceae</taxon>
        <taxon>Fusarium</taxon>
        <taxon>Fusarium fujikuroi species complex</taxon>
    </lineage>
</organism>
<comment type="similarity">
    <text evidence="4">Belongs to the adenylate kinase family.</text>
</comment>
<evidence type="ECO:0000256" key="2">
    <source>
        <dbReference type="ARBA" id="ARBA00022741"/>
    </source>
</evidence>